<keyword evidence="2" id="KW-1185">Reference proteome</keyword>
<protein>
    <submittedName>
        <fullName evidence="1">Uncharacterized protein</fullName>
    </submittedName>
</protein>
<evidence type="ECO:0000313" key="2">
    <source>
        <dbReference type="Proteomes" id="UP000658613"/>
    </source>
</evidence>
<name>A0A931E119_9CORY</name>
<gene>
    <name evidence="1" type="ORF">IW254_000375</name>
</gene>
<proteinExistence type="predicted"/>
<accession>A0A931E119</accession>
<reference evidence="1" key="1">
    <citation type="submission" date="2020-11" db="EMBL/GenBank/DDBJ databases">
        <title>Sequencing the genomes of 1000 actinobacteria strains.</title>
        <authorList>
            <person name="Klenk H.-P."/>
        </authorList>
    </citation>
    <scope>NUCLEOTIDE SEQUENCE</scope>
    <source>
        <strain evidence="1">DSM 45632</strain>
    </source>
</reference>
<dbReference type="AlphaFoldDB" id="A0A931E119"/>
<dbReference type="EMBL" id="JADOUE010000001">
    <property type="protein sequence ID" value="MBG6121406.1"/>
    <property type="molecule type" value="Genomic_DNA"/>
</dbReference>
<dbReference type="Proteomes" id="UP000658613">
    <property type="component" value="Unassembled WGS sequence"/>
</dbReference>
<evidence type="ECO:0000313" key="1">
    <source>
        <dbReference type="EMBL" id="MBG6121406.1"/>
    </source>
</evidence>
<sequence>MPSIEAARILQPDFDGWAPDSWFQLGTSLTITPLHGTDLVLVVGRVGGPDFLASEVREIGDLGCSVGAMLS</sequence>
<comment type="caution">
    <text evidence="1">The sequence shown here is derived from an EMBL/GenBank/DDBJ whole genome shotgun (WGS) entry which is preliminary data.</text>
</comment>
<dbReference type="RefSeq" id="WP_196823973.1">
    <property type="nucleotide sequence ID" value="NZ_CP046980.1"/>
</dbReference>
<organism evidence="1 2">
    <name type="scientific">Corynebacterium aquatimens</name>
    <dbReference type="NCBI Taxonomy" id="1190508"/>
    <lineage>
        <taxon>Bacteria</taxon>
        <taxon>Bacillati</taxon>
        <taxon>Actinomycetota</taxon>
        <taxon>Actinomycetes</taxon>
        <taxon>Mycobacteriales</taxon>
        <taxon>Corynebacteriaceae</taxon>
        <taxon>Corynebacterium</taxon>
    </lineage>
</organism>